<dbReference type="OrthoDB" id="1924260at2759"/>
<sequence length="449" mass="52156">MMKELNSQGDSFQILKQLEHILQCDTLIDEVGFIHPSQFTTLNEDTGGLQHPSVNNVPHSADEINNSNLSDVNILENSNTIFWNRDHKLAISTQVLLPLYTAAKHAFKIADRQYKMLLNLARKADISVDETAGNSSTVSEDFLESEVMTHSKALLLLSCDFATAWNSRKLVLSTKQNFPLFMDELLFSALILSYSPKSEHAWNHRRWVIKTISGTYGALEEIAEKESKLVEKIAEKSKMNYRAWNHRCWLISYLTRRQVLDELKKSRKWAELHVADNCCFHYRRQLLLRMLEQSFSKHGPVDPLLDIYHFWKEELHWNQMLIKRYVGREALWVHRRFLSQCWIKHFTLVVQDGACHYEDDTHVKDGIGVFMDVEIQLFRSCLTIPDNDFEDWHTQAVLAAAYILWISKQIPPSEGRVEVQEKLKEFGDLKTLLIKLCPEKTLLWDGLIG</sequence>
<dbReference type="EMBL" id="MVGT01003956">
    <property type="protein sequence ID" value="OVA02377.1"/>
    <property type="molecule type" value="Genomic_DNA"/>
</dbReference>
<evidence type="ECO:0000256" key="1">
    <source>
        <dbReference type="ARBA" id="ARBA00006734"/>
    </source>
</evidence>
<dbReference type="Gene3D" id="1.25.40.120">
    <property type="entry name" value="Protein prenylyltransferase"/>
    <property type="match status" value="1"/>
</dbReference>
<dbReference type="GO" id="GO:0005965">
    <property type="term" value="C:protein farnesyltransferase complex"/>
    <property type="evidence" value="ECO:0007669"/>
    <property type="project" value="TreeGrafter"/>
</dbReference>
<dbReference type="InterPro" id="IPR002088">
    <property type="entry name" value="Prenyl_trans_a"/>
</dbReference>
<dbReference type="PANTHER" id="PTHR11129">
    <property type="entry name" value="PROTEIN FARNESYLTRANSFERASE ALPHA SUBUNIT/RAB GERANYLGERANYL TRANSFERASE ALPHA SUBUNIT"/>
    <property type="match status" value="1"/>
</dbReference>
<evidence type="ECO:0000313" key="6">
    <source>
        <dbReference type="Proteomes" id="UP000195402"/>
    </source>
</evidence>
<evidence type="ECO:0000256" key="2">
    <source>
        <dbReference type="ARBA" id="ARBA00022602"/>
    </source>
</evidence>
<keyword evidence="2" id="KW-0637">Prenyltransferase</keyword>
<dbReference type="GO" id="GO:0004660">
    <property type="term" value="F:protein farnesyltransferase activity"/>
    <property type="evidence" value="ECO:0007669"/>
    <property type="project" value="TreeGrafter"/>
</dbReference>
<dbReference type="GO" id="GO:0004662">
    <property type="term" value="F:CAAX-protein geranylgeranyltransferase activity"/>
    <property type="evidence" value="ECO:0007669"/>
    <property type="project" value="TreeGrafter"/>
</dbReference>
<dbReference type="InParanoid" id="A0A200PVY2"/>
<reference evidence="5 6" key="1">
    <citation type="journal article" date="2017" name="Mol. Plant">
        <title>The Genome of Medicinal Plant Macleaya cordata Provides New Insights into Benzylisoquinoline Alkaloids Metabolism.</title>
        <authorList>
            <person name="Liu X."/>
            <person name="Liu Y."/>
            <person name="Huang P."/>
            <person name="Ma Y."/>
            <person name="Qing Z."/>
            <person name="Tang Q."/>
            <person name="Cao H."/>
            <person name="Cheng P."/>
            <person name="Zheng Y."/>
            <person name="Yuan Z."/>
            <person name="Zhou Y."/>
            <person name="Liu J."/>
            <person name="Tang Z."/>
            <person name="Zhuo Y."/>
            <person name="Zhang Y."/>
            <person name="Yu L."/>
            <person name="Huang J."/>
            <person name="Yang P."/>
            <person name="Peng Q."/>
            <person name="Zhang J."/>
            <person name="Jiang W."/>
            <person name="Zhang Z."/>
            <person name="Lin K."/>
            <person name="Ro D.K."/>
            <person name="Chen X."/>
            <person name="Xiong X."/>
            <person name="Shang Y."/>
            <person name="Huang S."/>
            <person name="Zeng J."/>
        </authorList>
    </citation>
    <scope>NUCLEOTIDE SEQUENCE [LARGE SCALE GENOMIC DNA]</scope>
    <source>
        <strain evidence="6">cv. BLH2017</strain>
        <tissue evidence="5">Root</tissue>
    </source>
</reference>
<keyword evidence="3 5" id="KW-0808">Transferase</keyword>
<comment type="similarity">
    <text evidence="1">Belongs to the protein prenyltransferase subunit alpha family.</text>
</comment>
<keyword evidence="4" id="KW-0677">Repeat</keyword>
<dbReference type="GO" id="GO:0005953">
    <property type="term" value="C:CAAX-protein geranylgeranyltransferase complex"/>
    <property type="evidence" value="ECO:0007669"/>
    <property type="project" value="TreeGrafter"/>
</dbReference>
<comment type="caution">
    <text evidence="5">The sequence shown here is derived from an EMBL/GenBank/DDBJ whole genome shotgun (WGS) entry which is preliminary data.</text>
</comment>
<dbReference type="PROSITE" id="PS51147">
    <property type="entry name" value="PFTA"/>
    <property type="match status" value="2"/>
</dbReference>
<evidence type="ECO:0000313" key="5">
    <source>
        <dbReference type="EMBL" id="OVA02377.1"/>
    </source>
</evidence>
<dbReference type="Proteomes" id="UP000195402">
    <property type="component" value="Unassembled WGS sequence"/>
</dbReference>
<dbReference type="PANTHER" id="PTHR11129:SF10">
    <property type="entry name" value="PROTEIN PRENYLYLTRANSFERASE SUPERFAMILY PROTEIN"/>
    <property type="match status" value="1"/>
</dbReference>
<dbReference type="FunCoup" id="A0A200PVY2">
    <property type="interactions" value="870"/>
</dbReference>
<protein>
    <submittedName>
        <fullName evidence="5">Protein prenyltransferase</fullName>
    </submittedName>
</protein>
<proteinExistence type="inferred from homology"/>
<evidence type="ECO:0000256" key="4">
    <source>
        <dbReference type="ARBA" id="ARBA00022737"/>
    </source>
</evidence>
<keyword evidence="6" id="KW-1185">Reference proteome</keyword>
<organism evidence="5 6">
    <name type="scientific">Macleaya cordata</name>
    <name type="common">Five-seeded plume-poppy</name>
    <name type="synonym">Bocconia cordata</name>
    <dbReference type="NCBI Taxonomy" id="56857"/>
    <lineage>
        <taxon>Eukaryota</taxon>
        <taxon>Viridiplantae</taxon>
        <taxon>Streptophyta</taxon>
        <taxon>Embryophyta</taxon>
        <taxon>Tracheophyta</taxon>
        <taxon>Spermatophyta</taxon>
        <taxon>Magnoliopsida</taxon>
        <taxon>Ranunculales</taxon>
        <taxon>Papaveraceae</taxon>
        <taxon>Papaveroideae</taxon>
        <taxon>Macleaya</taxon>
    </lineage>
</organism>
<dbReference type="AlphaFoldDB" id="A0A200PVY2"/>
<dbReference type="SUPFAM" id="SSF48439">
    <property type="entry name" value="Protein prenylyltransferase"/>
    <property type="match status" value="1"/>
</dbReference>
<name>A0A200PVY2_MACCD</name>
<accession>A0A200PVY2</accession>
<dbReference type="OMA" id="CWIKHFA"/>
<dbReference type="Pfam" id="PF01239">
    <property type="entry name" value="PPTA"/>
    <property type="match status" value="3"/>
</dbReference>
<evidence type="ECO:0000256" key="3">
    <source>
        <dbReference type="ARBA" id="ARBA00022679"/>
    </source>
</evidence>
<gene>
    <name evidence="5" type="ORF">BVC80_9099g181</name>
</gene>
<dbReference type="STRING" id="56857.A0A200PVY2"/>